<evidence type="ECO:0000313" key="2">
    <source>
        <dbReference type="WBParaSite" id="ES5_v2.g28275.t1"/>
    </source>
</evidence>
<organism evidence="1 2">
    <name type="scientific">Panagrolaimus sp. ES5</name>
    <dbReference type="NCBI Taxonomy" id="591445"/>
    <lineage>
        <taxon>Eukaryota</taxon>
        <taxon>Metazoa</taxon>
        <taxon>Ecdysozoa</taxon>
        <taxon>Nematoda</taxon>
        <taxon>Chromadorea</taxon>
        <taxon>Rhabditida</taxon>
        <taxon>Tylenchina</taxon>
        <taxon>Panagrolaimomorpha</taxon>
        <taxon>Panagrolaimoidea</taxon>
        <taxon>Panagrolaimidae</taxon>
        <taxon>Panagrolaimus</taxon>
    </lineage>
</organism>
<reference evidence="2" key="1">
    <citation type="submission" date="2022-11" db="UniProtKB">
        <authorList>
            <consortium name="WormBaseParasite"/>
        </authorList>
    </citation>
    <scope>IDENTIFICATION</scope>
</reference>
<protein>
    <submittedName>
        <fullName evidence="2">SH2 domain-containing protein</fullName>
    </submittedName>
</protein>
<name>A0AC34GFP4_9BILA</name>
<accession>A0AC34GFP4</accession>
<dbReference type="Proteomes" id="UP000887579">
    <property type="component" value="Unplaced"/>
</dbReference>
<proteinExistence type="predicted"/>
<evidence type="ECO:0000313" key="1">
    <source>
        <dbReference type="Proteomes" id="UP000887579"/>
    </source>
</evidence>
<sequence>MAEIDDTKKEEKDEKTITQQDNELSVTEDVRDADYYHGLVPKIDIELLMKKDGDFLLRKTNNKVMAEIDDTKKEEKDKKTFAQQDGEISVTEDVRDADYYH</sequence>
<dbReference type="WBParaSite" id="ES5_v2.g28275.t1">
    <property type="protein sequence ID" value="ES5_v2.g28275.t1"/>
    <property type="gene ID" value="ES5_v2.g28275"/>
</dbReference>